<dbReference type="InterPro" id="IPR050794">
    <property type="entry name" value="CPA2_transporter"/>
</dbReference>
<evidence type="ECO:0000313" key="9">
    <source>
        <dbReference type="EMBL" id="MFJ6039613.1"/>
    </source>
</evidence>
<feature type="transmembrane region" description="Helical" evidence="7">
    <location>
        <begin position="232"/>
        <end position="264"/>
    </location>
</feature>
<dbReference type="Gene3D" id="1.20.1530.20">
    <property type="match status" value="1"/>
</dbReference>
<keyword evidence="4 7" id="KW-1133">Transmembrane helix</keyword>
<dbReference type="Pfam" id="PF00999">
    <property type="entry name" value="Na_H_Exchanger"/>
    <property type="match status" value="1"/>
</dbReference>
<evidence type="ECO:0000256" key="7">
    <source>
        <dbReference type="SAM" id="Phobius"/>
    </source>
</evidence>
<feature type="domain" description="Cation/H+ exchanger transmembrane" evidence="8">
    <location>
        <begin position="19"/>
        <end position="394"/>
    </location>
</feature>
<evidence type="ECO:0000313" key="10">
    <source>
        <dbReference type="Proteomes" id="UP001617907"/>
    </source>
</evidence>
<dbReference type="Proteomes" id="UP001617907">
    <property type="component" value="Unassembled WGS sequence"/>
</dbReference>
<feature type="transmembrane region" description="Helical" evidence="7">
    <location>
        <begin position="193"/>
        <end position="211"/>
    </location>
</feature>
<keyword evidence="3 7" id="KW-0812">Transmembrane</keyword>
<organism evidence="9 10">
    <name type="scientific">Streptomyces ardesiacus</name>
    <dbReference type="NCBI Taxonomy" id="285564"/>
    <lineage>
        <taxon>Bacteria</taxon>
        <taxon>Bacillati</taxon>
        <taxon>Actinomycetota</taxon>
        <taxon>Actinomycetes</taxon>
        <taxon>Kitasatosporales</taxon>
        <taxon>Streptomycetaceae</taxon>
        <taxon>Streptomyces</taxon>
    </lineage>
</organism>
<evidence type="ECO:0000256" key="5">
    <source>
        <dbReference type="ARBA" id="ARBA00023065"/>
    </source>
</evidence>
<feature type="transmembrane region" description="Helical" evidence="7">
    <location>
        <begin position="284"/>
        <end position="302"/>
    </location>
</feature>
<feature type="transmembrane region" description="Helical" evidence="7">
    <location>
        <begin position="35"/>
        <end position="54"/>
    </location>
</feature>
<comment type="subcellular location">
    <subcellularLocation>
        <location evidence="1">Membrane</location>
        <topology evidence="1">Multi-pass membrane protein</topology>
    </subcellularLocation>
</comment>
<name>A0ABW8HHP7_9ACTN</name>
<feature type="transmembrane region" description="Helical" evidence="7">
    <location>
        <begin position="98"/>
        <end position="124"/>
    </location>
</feature>
<proteinExistence type="predicted"/>
<dbReference type="InterPro" id="IPR038770">
    <property type="entry name" value="Na+/solute_symporter_sf"/>
</dbReference>
<sequence>MDGNQVALLLFDLAFILVLAHVLGHLATRIGQPPVVGEILAGVLLGPTLLDGAVSDALFPHGIRPLLSAMADVGVTLFMFGVGLEIERRALRGRGRMAAVVSLGSTVVPFVLGVGLGCLLLRNHDTGQKAAFLVFMGLAVSVTAFPVLARVLSDRGLAATTLGGIALACAALVDIVAWTALAALQAAIGGGSAHWRVALMIPFVLVLMLVVRPWLRRRTLPGDGHGPAASRWYALVLIGALLCGAATEAMGMHYIFGAFLFGLVMPSEGADRLRADLMQRTRTVTSVLLPVYFVVAGLKVDLRGFGWTQSAELAAVLLVAVVGKLGGTYLGARSTGLPPRAATALAALMNTRGLTELVILGVGLQAGLLDGGLYSLLVVVALVTTAMTGPLLTRTYAKPVIVPETAPRPADRPPSVTTPAA</sequence>
<dbReference type="EMBL" id="JBIVPC010000014">
    <property type="protein sequence ID" value="MFJ6039613.1"/>
    <property type="molecule type" value="Genomic_DNA"/>
</dbReference>
<evidence type="ECO:0000256" key="6">
    <source>
        <dbReference type="ARBA" id="ARBA00023136"/>
    </source>
</evidence>
<keyword evidence="10" id="KW-1185">Reference proteome</keyword>
<evidence type="ECO:0000259" key="8">
    <source>
        <dbReference type="Pfam" id="PF00999"/>
    </source>
</evidence>
<accession>A0ABW8HHP7</accession>
<gene>
    <name evidence="9" type="ORF">ACIQFM_25540</name>
</gene>
<feature type="transmembrane region" description="Helical" evidence="7">
    <location>
        <begin position="314"/>
        <end position="332"/>
    </location>
</feature>
<protein>
    <submittedName>
        <fullName evidence="9">Cation:proton antiporter</fullName>
    </submittedName>
</protein>
<comment type="caution">
    <text evidence="9">The sequence shown here is derived from an EMBL/GenBank/DDBJ whole genome shotgun (WGS) entry which is preliminary data.</text>
</comment>
<dbReference type="PANTHER" id="PTHR32468">
    <property type="entry name" value="CATION/H + ANTIPORTER"/>
    <property type="match status" value="1"/>
</dbReference>
<feature type="transmembrane region" description="Helical" evidence="7">
    <location>
        <begin position="130"/>
        <end position="152"/>
    </location>
</feature>
<evidence type="ECO:0000256" key="2">
    <source>
        <dbReference type="ARBA" id="ARBA00022448"/>
    </source>
</evidence>
<evidence type="ECO:0000256" key="4">
    <source>
        <dbReference type="ARBA" id="ARBA00022989"/>
    </source>
</evidence>
<keyword evidence="6 7" id="KW-0472">Membrane</keyword>
<reference evidence="9 10" key="1">
    <citation type="submission" date="2024-10" db="EMBL/GenBank/DDBJ databases">
        <title>The Natural Products Discovery Center: Release of the First 8490 Sequenced Strains for Exploring Actinobacteria Biosynthetic Diversity.</title>
        <authorList>
            <person name="Kalkreuter E."/>
            <person name="Kautsar S.A."/>
            <person name="Yang D."/>
            <person name="Bader C.D."/>
            <person name="Teijaro C.N."/>
            <person name="Fluegel L."/>
            <person name="Davis C.M."/>
            <person name="Simpson J.R."/>
            <person name="Lauterbach L."/>
            <person name="Steele A.D."/>
            <person name="Gui C."/>
            <person name="Meng S."/>
            <person name="Li G."/>
            <person name="Viehrig K."/>
            <person name="Ye F."/>
            <person name="Su P."/>
            <person name="Kiefer A.F."/>
            <person name="Nichols A."/>
            <person name="Cepeda A.J."/>
            <person name="Yan W."/>
            <person name="Fan B."/>
            <person name="Jiang Y."/>
            <person name="Adhikari A."/>
            <person name="Zheng C.-J."/>
            <person name="Schuster L."/>
            <person name="Cowan T.M."/>
            <person name="Smanski M.J."/>
            <person name="Chevrette M.G."/>
            <person name="De Carvalho L.P.S."/>
            <person name="Shen B."/>
        </authorList>
    </citation>
    <scope>NUCLEOTIDE SEQUENCE [LARGE SCALE GENOMIC DNA]</scope>
    <source>
        <strain evidence="9 10">NPDC093086</strain>
    </source>
</reference>
<evidence type="ECO:0000256" key="3">
    <source>
        <dbReference type="ARBA" id="ARBA00022692"/>
    </source>
</evidence>
<feature type="transmembrane region" description="Helical" evidence="7">
    <location>
        <begin position="164"/>
        <end position="187"/>
    </location>
</feature>
<dbReference type="PANTHER" id="PTHR32468:SF0">
    <property type="entry name" value="K(+)_H(+) ANTIPORTER 1"/>
    <property type="match status" value="1"/>
</dbReference>
<dbReference type="RefSeq" id="WP_350890585.1">
    <property type="nucleotide sequence ID" value="NZ_JBEOTR010000009.1"/>
</dbReference>
<keyword evidence="2" id="KW-0813">Transport</keyword>
<feature type="transmembrane region" description="Helical" evidence="7">
    <location>
        <begin position="6"/>
        <end position="23"/>
    </location>
</feature>
<feature type="transmembrane region" description="Helical" evidence="7">
    <location>
        <begin position="66"/>
        <end position="86"/>
    </location>
</feature>
<keyword evidence="5" id="KW-0406">Ion transport</keyword>
<feature type="transmembrane region" description="Helical" evidence="7">
    <location>
        <begin position="373"/>
        <end position="392"/>
    </location>
</feature>
<dbReference type="InterPro" id="IPR006153">
    <property type="entry name" value="Cation/H_exchanger_TM"/>
</dbReference>
<evidence type="ECO:0000256" key="1">
    <source>
        <dbReference type="ARBA" id="ARBA00004141"/>
    </source>
</evidence>